<keyword evidence="2" id="KW-0808">Transferase</keyword>
<dbReference type="KEGG" id="kpf:IX53_09170"/>
<dbReference type="Pfam" id="PF00294">
    <property type="entry name" value="PfkB"/>
    <property type="match status" value="1"/>
</dbReference>
<evidence type="ECO:0000256" key="1">
    <source>
        <dbReference type="ARBA" id="ARBA00010688"/>
    </source>
</evidence>
<reference evidence="5 6" key="1">
    <citation type="submission" date="2015-04" db="EMBL/GenBank/DDBJ databases">
        <title>Complete Genome Sequence of Kosmotoga pacifica SLHLJ1.</title>
        <authorList>
            <person name="Jiang L.J."/>
            <person name="Shao Z.Z."/>
            <person name="Jebbar M."/>
        </authorList>
    </citation>
    <scope>NUCLEOTIDE SEQUENCE [LARGE SCALE GENOMIC DNA]</scope>
    <source>
        <strain evidence="5 6">SLHLJ1</strain>
    </source>
</reference>
<keyword evidence="6" id="KW-1185">Reference proteome</keyword>
<evidence type="ECO:0000256" key="3">
    <source>
        <dbReference type="ARBA" id="ARBA00022777"/>
    </source>
</evidence>
<sequence length="299" mass="32764">MPDVFGMGEILVDKIRTSTGEEKWLAGGSVFNTLMNLHLMGIPVAFHSSLSKDEEGCFLTELLAESGFSVSLFSSSEKTLYAEVQLDSGGNPTFKIFNRELLHLLFEEKHKTIMRNCKVFHTSAFSINYTGSRDAVLKAFEFAQEKEVFVSFDLNMRSLEGDIPPEELRDIAIELMLTADFTKPSRDDLSLLFPDLKLPAIIEILRKRARGNVVITHGGSPIIHIKDGETREIEVNKVPVVDGTGAGDAFNAAVLASVLKGIPFSEAIESGKLLASMVVGHYGALAGPEDLLAVKSRIF</sequence>
<dbReference type="OrthoDB" id="9813569at2"/>
<dbReference type="Gene3D" id="3.40.1190.20">
    <property type="match status" value="1"/>
</dbReference>
<dbReference type="SUPFAM" id="SSF53613">
    <property type="entry name" value="Ribokinase-like"/>
    <property type="match status" value="1"/>
</dbReference>
<dbReference type="RefSeq" id="WP_047755098.1">
    <property type="nucleotide sequence ID" value="NZ_CAJUHA010000018.1"/>
</dbReference>
<proteinExistence type="inferred from homology"/>
<protein>
    <recommendedName>
        <fullName evidence="4">Carbohydrate kinase PfkB domain-containing protein</fullName>
    </recommendedName>
</protein>
<feature type="domain" description="Carbohydrate kinase PfkB" evidence="4">
    <location>
        <begin position="26"/>
        <end position="286"/>
    </location>
</feature>
<dbReference type="Proteomes" id="UP000035159">
    <property type="component" value="Chromosome"/>
</dbReference>
<dbReference type="PATRIC" id="fig|1330330.3.peg.1863"/>
<dbReference type="InterPro" id="IPR029056">
    <property type="entry name" value="Ribokinase-like"/>
</dbReference>
<dbReference type="STRING" id="1330330.IX53_09170"/>
<accession>A0A0G2ZGU3</accession>
<dbReference type="InterPro" id="IPR011611">
    <property type="entry name" value="PfkB_dom"/>
</dbReference>
<comment type="similarity">
    <text evidence="1">Belongs to the carbohydrate kinase PfkB family.</text>
</comment>
<evidence type="ECO:0000313" key="6">
    <source>
        <dbReference type="Proteomes" id="UP000035159"/>
    </source>
</evidence>
<dbReference type="EMBL" id="CP011232">
    <property type="protein sequence ID" value="AKI97963.1"/>
    <property type="molecule type" value="Genomic_DNA"/>
</dbReference>
<evidence type="ECO:0000259" key="4">
    <source>
        <dbReference type="Pfam" id="PF00294"/>
    </source>
</evidence>
<evidence type="ECO:0000256" key="2">
    <source>
        <dbReference type="ARBA" id="ARBA00022679"/>
    </source>
</evidence>
<dbReference type="GO" id="GO:0016301">
    <property type="term" value="F:kinase activity"/>
    <property type="evidence" value="ECO:0007669"/>
    <property type="project" value="UniProtKB-KW"/>
</dbReference>
<dbReference type="PANTHER" id="PTHR43085">
    <property type="entry name" value="HEXOKINASE FAMILY MEMBER"/>
    <property type="match status" value="1"/>
</dbReference>
<keyword evidence="3" id="KW-0418">Kinase</keyword>
<name>A0A0G2ZGU3_9BACT</name>
<dbReference type="InterPro" id="IPR050306">
    <property type="entry name" value="PfkB_Carbo_kinase"/>
</dbReference>
<organism evidence="5 6">
    <name type="scientific">Kosmotoga pacifica</name>
    <dbReference type="NCBI Taxonomy" id="1330330"/>
    <lineage>
        <taxon>Bacteria</taxon>
        <taxon>Thermotogati</taxon>
        <taxon>Thermotogota</taxon>
        <taxon>Thermotogae</taxon>
        <taxon>Kosmotogales</taxon>
        <taxon>Kosmotogaceae</taxon>
        <taxon>Kosmotoga</taxon>
    </lineage>
</organism>
<dbReference type="AlphaFoldDB" id="A0A0G2ZGU3"/>
<dbReference type="PANTHER" id="PTHR43085:SF57">
    <property type="entry name" value="CARBOHYDRATE KINASE PFKB DOMAIN-CONTAINING PROTEIN"/>
    <property type="match status" value="1"/>
</dbReference>
<gene>
    <name evidence="5" type="ORF">IX53_09170</name>
</gene>
<evidence type="ECO:0000313" key="5">
    <source>
        <dbReference type="EMBL" id="AKI97963.1"/>
    </source>
</evidence>